<organism evidence="2 3">
    <name type="scientific">Sinanodonta woodiana</name>
    <name type="common">Chinese pond mussel</name>
    <name type="synonym">Anodonta woodiana</name>
    <dbReference type="NCBI Taxonomy" id="1069815"/>
    <lineage>
        <taxon>Eukaryota</taxon>
        <taxon>Metazoa</taxon>
        <taxon>Spiralia</taxon>
        <taxon>Lophotrochozoa</taxon>
        <taxon>Mollusca</taxon>
        <taxon>Bivalvia</taxon>
        <taxon>Autobranchia</taxon>
        <taxon>Heteroconchia</taxon>
        <taxon>Palaeoheterodonta</taxon>
        <taxon>Unionida</taxon>
        <taxon>Unionoidea</taxon>
        <taxon>Unionidae</taxon>
        <taxon>Unioninae</taxon>
        <taxon>Sinanodonta</taxon>
    </lineage>
</organism>
<name>A0ABD3T638_SINWO</name>
<dbReference type="Proteomes" id="UP001634394">
    <property type="component" value="Unassembled WGS sequence"/>
</dbReference>
<keyword evidence="1" id="KW-1133">Transmembrane helix</keyword>
<dbReference type="AlphaFoldDB" id="A0ABD3T638"/>
<feature type="transmembrane region" description="Helical" evidence="1">
    <location>
        <begin position="38"/>
        <end position="58"/>
    </location>
</feature>
<reference evidence="2 3" key="1">
    <citation type="submission" date="2024-11" db="EMBL/GenBank/DDBJ databases">
        <title>Chromosome-level genome assembly of the freshwater bivalve Anodonta woodiana.</title>
        <authorList>
            <person name="Chen X."/>
        </authorList>
    </citation>
    <scope>NUCLEOTIDE SEQUENCE [LARGE SCALE GENOMIC DNA]</scope>
    <source>
        <strain evidence="2">MN2024</strain>
        <tissue evidence="2">Gills</tissue>
    </source>
</reference>
<evidence type="ECO:0000256" key="1">
    <source>
        <dbReference type="SAM" id="Phobius"/>
    </source>
</evidence>
<evidence type="ECO:0000313" key="2">
    <source>
        <dbReference type="EMBL" id="KAL3832045.1"/>
    </source>
</evidence>
<protein>
    <submittedName>
        <fullName evidence="2">Uncharacterized protein</fullName>
    </submittedName>
</protein>
<keyword evidence="1" id="KW-0812">Transmembrane</keyword>
<gene>
    <name evidence="2" type="ORF">ACJMK2_023724</name>
</gene>
<evidence type="ECO:0000313" key="3">
    <source>
        <dbReference type="Proteomes" id="UP001634394"/>
    </source>
</evidence>
<keyword evidence="1" id="KW-0472">Membrane</keyword>
<dbReference type="EMBL" id="JBJQND010000019">
    <property type="protein sequence ID" value="KAL3832045.1"/>
    <property type="molecule type" value="Genomic_DNA"/>
</dbReference>
<comment type="caution">
    <text evidence="2">The sequence shown here is derived from an EMBL/GenBank/DDBJ whole genome shotgun (WGS) entry which is preliminary data.</text>
</comment>
<sequence>MDGVGKMKEDEAEDSLTRVEFFHKIMHDNQQVMFSLKIGIFTVLGTIIILACTMYIILQCRKMPRSPIHLVKRRKNSDDLKCLLLKKGSEENVLAKESRISLGIKNSKEFFV</sequence>
<keyword evidence="3" id="KW-1185">Reference proteome</keyword>
<accession>A0ABD3T638</accession>
<proteinExistence type="predicted"/>